<proteinExistence type="predicted"/>
<dbReference type="Gene3D" id="1.10.238.10">
    <property type="entry name" value="EF-hand"/>
    <property type="match status" value="2"/>
</dbReference>
<reference evidence="3 4" key="1">
    <citation type="submission" date="2015-09" db="EMBL/GenBank/DDBJ databases">
        <title>Atta colombica WGS genome.</title>
        <authorList>
            <person name="Nygaard S."/>
            <person name="Hu H."/>
            <person name="Boomsma J."/>
            <person name="Zhang G."/>
        </authorList>
    </citation>
    <scope>NUCLEOTIDE SEQUENCE [LARGE SCALE GENOMIC DNA]</scope>
    <source>
        <strain evidence="3">Treedump-2</strain>
        <tissue evidence="3">Whole body</tissue>
    </source>
</reference>
<evidence type="ECO:0000256" key="1">
    <source>
        <dbReference type="ARBA" id="ARBA00022737"/>
    </source>
</evidence>
<gene>
    <name evidence="3" type="ORF">ALC53_02523</name>
</gene>
<organism evidence="3 4">
    <name type="scientific">Atta colombica</name>
    <dbReference type="NCBI Taxonomy" id="520822"/>
    <lineage>
        <taxon>Eukaryota</taxon>
        <taxon>Metazoa</taxon>
        <taxon>Ecdysozoa</taxon>
        <taxon>Arthropoda</taxon>
        <taxon>Hexapoda</taxon>
        <taxon>Insecta</taxon>
        <taxon>Pterygota</taxon>
        <taxon>Neoptera</taxon>
        <taxon>Endopterygota</taxon>
        <taxon>Hymenoptera</taxon>
        <taxon>Apocrita</taxon>
        <taxon>Aculeata</taxon>
        <taxon>Formicoidea</taxon>
        <taxon>Formicidae</taxon>
        <taxon>Myrmicinae</taxon>
        <taxon>Atta</taxon>
    </lineage>
</organism>
<dbReference type="InterPro" id="IPR011992">
    <property type="entry name" value="EF-hand-dom_pair"/>
</dbReference>
<dbReference type="FunFam" id="1.10.238.10:FF:000216">
    <property type="entry name" value="Putative calmodulin"/>
    <property type="match status" value="1"/>
</dbReference>
<dbReference type="PANTHER" id="PTHR23048">
    <property type="entry name" value="MYOSIN LIGHT CHAIN 1, 3"/>
    <property type="match status" value="1"/>
</dbReference>
<protein>
    <submittedName>
        <fullName evidence="3">Calmodulin-like protein 4</fullName>
    </submittedName>
</protein>
<dbReference type="PROSITE" id="PS50222">
    <property type="entry name" value="EF_HAND_2"/>
    <property type="match status" value="1"/>
</dbReference>
<dbReference type="GO" id="GO:0005509">
    <property type="term" value="F:calcium ion binding"/>
    <property type="evidence" value="ECO:0007669"/>
    <property type="project" value="InterPro"/>
</dbReference>
<accession>A0A195BQ88</accession>
<evidence type="ECO:0000259" key="2">
    <source>
        <dbReference type="PROSITE" id="PS50222"/>
    </source>
</evidence>
<feature type="domain" description="EF-hand" evidence="2">
    <location>
        <begin position="80"/>
        <end position="115"/>
    </location>
</feature>
<dbReference type="InterPro" id="IPR002048">
    <property type="entry name" value="EF_hand_dom"/>
</dbReference>
<evidence type="ECO:0000313" key="3">
    <source>
        <dbReference type="EMBL" id="KYM88758.1"/>
    </source>
</evidence>
<dbReference type="InterPro" id="IPR050230">
    <property type="entry name" value="CALM/Myosin/TropC-like"/>
</dbReference>
<dbReference type="EMBL" id="KQ976423">
    <property type="protein sequence ID" value="KYM88758.1"/>
    <property type="molecule type" value="Genomic_DNA"/>
</dbReference>
<dbReference type="GO" id="GO:0016460">
    <property type="term" value="C:myosin II complex"/>
    <property type="evidence" value="ECO:0007669"/>
    <property type="project" value="TreeGrafter"/>
</dbReference>
<dbReference type="CDD" id="cd00051">
    <property type="entry name" value="EFh"/>
    <property type="match status" value="1"/>
</dbReference>
<dbReference type="PANTHER" id="PTHR23048:SF0">
    <property type="entry name" value="CALMODULIN LIKE 3"/>
    <property type="match status" value="1"/>
</dbReference>
<sequence length="153" mass="17633">MRPAPVVLRLFDTYREFRECFYLFARSGQIRTLDELTIIMRSLGLSPTIAELNKYMKDKGGKMSFADFLEVMHLQTRVEDLPKEVIKAFQAADTSRSGTIPARQLAHMLLHWGEQLSSKEVEQIFREANVSLNGHVKYEDFVKIACAPVPDYY</sequence>
<dbReference type="Proteomes" id="UP000078540">
    <property type="component" value="Unassembled WGS sequence"/>
</dbReference>
<dbReference type="Pfam" id="PF13499">
    <property type="entry name" value="EF-hand_7"/>
    <property type="match status" value="1"/>
</dbReference>
<dbReference type="AlphaFoldDB" id="A0A195BQ88"/>
<keyword evidence="4" id="KW-1185">Reference proteome</keyword>
<dbReference type="SUPFAM" id="SSF47473">
    <property type="entry name" value="EF-hand"/>
    <property type="match status" value="1"/>
</dbReference>
<dbReference type="STRING" id="520822.A0A195BQ88"/>
<name>A0A195BQ88_9HYME</name>
<evidence type="ECO:0000313" key="4">
    <source>
        <dbReference type="Proteomes" id="UP000078540"/>
    </source>
</evidence>
<keyword evidence="1" id="KW-0677">Repeat</keyword>